<sequence>METFMLHIGGFRALEGGFHAPEGSLRAPEGGLRAPYQRLSCSLMEAYVLPNGGFRVSHWLCFGAPCRRLWPRRESCRSSDSAPDGGGGGGGVSPVAGDSSGCFRASLADLSPFRWSAGDGLVGLFRSAKEQEVIDGDYGISNNPKNKRGEVHDYETGALNAKNMFATPSELRATPPSGWGGDYKAPDMSLKTLLLGLGVGGSDGSTNSEQEAVDGEYEIIENPENKHRELHNTVTGALNEMDEYATPNERDANTTPDMAMDTSLSSWPRWDSVDTSCPSTASSWGNKSS</sequence>
<comment type="caution">
    <text evidence="2">The sequence shown here is derived from an EMBL/GenBank/DDBJ whole genome shotgun (WGS) entry which is preliminary data.</text>
</comment>
<evidence type="ECO:0000313" key="2">
    <source>
        <dbReference type="EMBL" id="KAK0604196.1"/>
    </source>
</evidence>
<proteinExistence type="predicted"/>
<organism evidence="2 3">
    <name type="scientific">Acer saccharum</name>
    <name type="common">Sugar maple</name>
    <dbReference type="NCBI Taxonomy" id="4024"/>
    <lineage>
        <taxon>Eukaryota</taxon>
        <taxon>Viridiplantae</taxon>
        <taxon>Streptophyta</taxon>
        <taxon>Embryophyta</taxon>
        <taxon>Tracheophyta</taxon>
        <taxon>Spermatophyta</taxon>
        <taxon>Magnoliopsida</taxon>
        <taxon>eudicotyledons</taxon>
        <taxon>Gunneridae</taxon>
        <taxon>Pentapetalae</taxon>
        <taxon>rosids</taxon>
        <taxon>malvids</taxon>
        <taxon>Sapindales</taxon>
        <taxon>Sapindaceae</taxon>
        <taxon>Hippocastanoideae</taxon>
        <taxon>Acereae</taxon>
        <taxon>Acer</taxon>
    </lineage>
</organism>
<dbReference type="AlphaFoldDB" id="A0AA39W6Z7"/>
<keyword evidence="3" id="KW-1185">Reference proteome</keyword>
<reference evidence="2" key="1">
    <citation type="journal article" date="2022" name="Plant J.">
        <title>Strategies of tolerance reflected in two North American maple genomes.</title>
        <authorList>
            <person name="McEvoy S.L."/>
            <person name="Sezen U.U."/>
            <person name="Trouern-Trend A."/>
            <person name="McMahon S.M."/>
            <person name="Schaberg P.G."/>
            <person name="Yang J."/>
            <person name="Wegrzyn J.L."/>
            <person name="Swenson N.G."/>
        </authorList>
    </citation>
    <scope>NUCLEOTIDE SEQUENCE</scope>
    <source>
        <strain evidence="2">NS2018</strain>
    </source>
</reference>
<gene>
    <name evidence="2" type="ORF">LWI29_013050</name>
</gene>
<name>A0AA39W6Z7_ACESA</name>
<accession>A0AA39W6Z7</accession>
<evidence type="ECO:0000256" key="1">
    <source>
        <dbReference type="SAM" id="MobiDB-lite"/>
    </source>
</evidence>
<dbReference type="EMBL" id="JAUESC010000002">
    <property type="protein sequence ID" value="KAK0604196.1"/>
    <property type="molecule type" value="Genomic_DNA"/>
</dbReference>
<protein>
    <submittedName>
        <fullName evidence="2">Uncharacterized protein</fullName>
    </submittedName>
</protein>
<feature type="region of interest" description="Disordered" evidence="1">
    <location>
        <begin position="242"/>
        <end position="289"/>
    </location>
</feature>
<dbReference type="Proteomes" id="UP001168877">
    <property type="component" value="Unassembled WGS sequence"/>
</dbReference>
<feature type="compositionally biased region" description="Polar residues" evidence="1">
    <location>
        <begin position="273"/>
        <end position="289"/>
    </location>
</feature>
<evidence type="ECO:0000313" key="3">
    <source>
        <dbReference type="Proteomes" id="UP001168877"/>
    </source>
</evidence>
<reference evidence="2" key="2">
    <citation type="submission" date="2023-06" db="EMBL/GenBank/DDBJ databases">
        <authorList>
            <person name="Swenson N.G."/>
            <person name="Wegrzyn J.L."/>
            <person name="Mcevoy S.L."/>
        </authorList>
    </citation>
    <scope>NUCLEOTIDE SEQUENCE</scope>
    <source>
        <strain evidence="2">NS2018</strain>
        <tissue evidence="2">Leaf</tissue>
    </source>
</reference>